<evidence type="ECO:0000256" key="1">
    <source>
        <dbReference type="ARBA" id="ARBA00012502"/>
    </source>
</evidence>
<accession>A0A433HTL9</accession>
<gene>
    <name evidence="6" type="ORF">ELQ35_04530</name>
</gene>
<dbReference type="Gene3D" id="3.30.1060.10">
    <property type="entry name" value="Peptide methionine sulphoxide reductase MsrA"/>
    <property type="match status" value="1"/>
</dbReference>
<evidence type="ECO:0000256" key="2">
    <source>
        <dbReference type="ARBA" id="ARBA00023002"/>
    </source>
</evidence>
<reference evidence="6 7" key="1">
    <citation type="submission" date="2018-12" db="EMBL/GenBank/DDBJ databases">
        <title>Bacillus chawlae sp. nov., Bacillus glennii sp. nov., and Bacillus saganii sp. nov. Isolated from the Vehicle Assembly Building at Kennedy Space Center where the Viking Spacecraft were Assembled.</title>
        <authorList>
            <person name="Seuylemezian A."/>
            <person name="Vaishampayan P."/>
        </authorList>
    </citation>
    <scope>NUCLEOTIDE SEQUENCE [LARGE SCALE GENOMIC DNA]</scope>
    <source>
        <strain evidence="6 7">L5</strain>
    </source>
</reference>
<dbReference type="EMBL" id="RYZZ01000005">
    <property type="protein sequence ID" value="RUQ31614.1"/>
    <property type="molecule type" value="Genomic_DNA"/>
</dbReference>
<dbReference type="Pfam" id="PF01625">
    <property type="entry name" value="PMSR"/>
    <property type="match status" value="1"/>
</dbReference>
<evidence type="ECO:0000256" key="3">
    <source>
        <dbReference type="ARBA" id="ARBA00047806"/>
    </source>
</evidence>
<dbReference type="SUPFAM" id="SSF55068">
    <property type="entry name" value="Peptide methionine sulfoxide reductase"/>
    <property type="match status" value="1"/>
</dbReference>
<keyword evidence="2" id="KW-0560">Oxidoreductase</keyword>
<proteinExistence type="predicted"/>
<sequence length="34" mass="3959">MAKRKYEKVVFAGGCFWCIVSPFDKKEGTIEVKY</sequence>
<organism evidence="6 7">
    <name type="scientific">Peribacillus cavernae</name>
    <dbReference type="NCBI Taxonomy" id="1674310"/>
    <lineage>
        <taxon>Bacteria</taxon>
        <taxon>Bacillati</taxon>
        <taxon>Bacillota</taxon>
        <taxon>Bacilli</taxon>
        <taxon>Bacillales</taxon>
        <taxon>Bacillaceae</taxon>
        <taxon>Peribacillus</taxon>
    </lineage>
</organism>
<name>A0A433HTL9_9BACI</name>
<evidence type="ECO:0000313" key="6">
    <source>
        <dbReference type="EMBL" id="RUQ31614.1"/>
    </source>
</evidence>
<dbReference type="GO" id="GO:0008113">
    <property type="term" value="F:peptide-methionine (S)-S-oxide reductase activity"/>
    <property type="evidence" value="ECO:0007669"/>
    <property type="project" value="UniProtKB-EC"/>
</dbReference>
<evidence type="ECO:0000313" key="7">
    <source>
        <dbReference type="Proteomes" id="UP000267430"/>
    </source>
</evidence>
<dbReference type="InterPro" id="IPR002569">
    <property type="entry name" value="Met_Sox_Rdtase_MsrA_dom"/>
</dbReference>
<dbReference type="AlphaFoldDB" id="A0A433HTL9"/>
<evidence type="ECO:0000259" key="5">
    <source>
        <dbReference type="Pfam" id="PF01625"/>
    </source>
</evidence>
<protein>
    <recommendedName>
        <fullName evidence="1">peptide-methionine (S)-S-oxide reductase</fullName>
        <ecNumber evidence="1">1.8.4.11</ecNumber>
    </recommendedName>
</protein>
<evidence type="ECO:0000256" key="4">
    <source>
        <dbReference type="ARBA" id="ARBA00048782"/>
    </source>
</evidence>
<dbReference type="RefSeq" id="WP_126863637.1">
    <property type="nucleotide sequence ID" value="NZ_JAUSTX010000004.1"/>
</dbReference>
<dbReference type="InterPro" id="IPR036509">
    <property type="entry name" value="Met_Sox_Rdtase_MsrA_sf"/>
</dbReference>
<comment type="catalytic activity">
    <reaction evidence="4">
        <text>[thioredoxin]-disulfide + L-methionine + H2O = L-methionine (S)-S-oxide + [thioredoxin]-dithiol</text>
        <dbReference type="Rhea" id="RHEA:19993"/>
        <dbReference type="Rhea" id="RHEA-COMP:10698"/>
        <dbReference type="Rhea" id="RHEA-COMP:10700"/>
        <dbReference type="ChEBI" id="CHEBI:15377"/>
        <dbReference type="ChEBI" id="CHEBI:29950"/>
        <dbReference type="ChEBI" id="CHEBI:50058"/>
        <dbReference type="ChEBI" id="CHEBI:57844"/>
        <dbReference type="ChEBI" id="CHEBI:58772"/>
        <dbReference type="EC" id="1.8.4.11"/>
    </reaction>
</comment>
<feature type="domain" description="Peptide methionine sulphoxide reductase MsrA" evidence="5">
    <location>
        <begin position="8"/>
        <end position="33"/>
    </location>
</feature>
<comment type="catalytic activity">
    <reaction evidence="3">
        <text>L-methionyl-[protein] + [thioredoxin]-disulfide + H2O = L-methionyl-(S)-S-oxide-[protein] + [thioredoxin]-dithiol</text>
        <dbReference type="Rhea" id="RHEA:14217"/>
        <dbReference type="Rhea" id="RHEA-COMP:10698"/>
        <dbReference type="Rhea" id="RHEA-COMP:10700"/>
        <dbReference type="Rhea" id="RHEA-COMP:12313"/>
        <dbReference type="Rhea" id="RHEA-COMP:12315"/>
        <dbReference type="ChEBI" id="CHEBI:15377"/>
        <dbReference type="ChEBI" id="CHEBI:16044"/>
        <dbReference type="ChEBI" id="CHEBI:29950"/>
        <dbReference type="ChEBI" id="CHEBI:44120"/>
        <dbReference type="ChEBI" id="CHEBI:50058"/>
        <dbReference type="EC" id="1.8.4.11"/>
    </reaction>
</comment>
<dbReference type="EC" id="1.8.4.11" evidence="1"/>
<keyword evidence="7" id="KW-1185">Reference proteome</keyword>
<comment type="caution">
    <text evidence="6">The sequence shown here is derived from an EMBL/GenBank/DDBJ whole genome shotgun (WGS) entry which is preliminary data.</text>
</comment>
<dbReference type="OrthoDB" id="4174719at2"/>
<dbReference type="Proteomes" id="UP000267430">
    <property type="component" value="Unassembled WGS sequence"/>
</dbReference>